<keyword evidence="2" id="KW-1185">Reference proteome</keyword>
<evidence type="ECO:0000313" key="2">
    <source>
        <dbReference type="Proteomes" id="UP000737171"/>
    </source>
</evidence>
<dbReference type="InterPro" id="IPR015942">
    <property type="entry name" value="Asp/Glu/hydantoin_racemase"/>
</dbReference>
<comment type="caution">
    <text evidence="1">The sequence shown here is derived from an EMBL/GenBank/DDBJ whole genome shotgun (WGS) entry which is preliminary data.</text>
</comment>
<name>A0ABX2ET25_9BURK</name>
<proteinExistence type="predicted"/>
<accession>A0ABX2ET25</accession>
<sequence>MQPRLVFLHTAPMHVATFSALLAEVAPQCEAEHVVDESLLADAQRVGADDPALVARVQAAMTDAAERGAAAVVCTCSTIGGIAERTPTGGRFVALRIDRAMADRAASGGPRVLVVAAVQSTLEPTSALLRESAAALDRAIEIRTVLAEGAWARFVAGDRAGYLDTVVRCVREAVGDADVIVLAQASMAPAAEALQDLGVDVLSSPRLGVQSIAARLAA</sequence>
<dbReference type="RefSeq" id="WP_173133717.1">
    <property type="nucleotide sequence ID" value="NZ_JABRWJ010000014.1"/>
</dbReference>
<dbReference type="EMBL" id="JABRWJ010000014">
    <property type="protein sequence ID" value="NRF71788.1"/>
    <property type="molecule type" value="Genomic_DNA"/>
</dbReference>
<protein>
    <submittedName>
        <fullName evidence="1">Asp/Glu/hydantoin racemase</fullName>
    </submittedName>
</protein>
<dbReference type="Proteomes" id="UP000737171">
    <property type="component" value="Unassembled WGS sequence"/>
</dbReference>
<organism evidence="1 2">
    <name type="scientific">Pseudaquabacterium terrae</name>
    <dbReference type="NCBI Taxonomy" id="2732868"/>
    <lineage>
        <taxon>Bacteria</taxon>
        <taxon>Pseudomonadati</taxon>
        <taxon>Pseudomonadota</taxon>
        <taxon>Betaproteobacteria</taxon>
        <taxon>Burkholderiales</taxon>
        <taxon>Sphaerotilaceae</taxon>
        <taxon>Pseudaquabacterium</taxon>
    </lineage>
</organism>
<dbReference type="Pfam" id="PF01177">
    <property type="entry name" value="Asp_Glu_race"/>
    <property type="match status" value="1"/>
</dbReference>
<gene>
    <name evidence="1" type="ORF">HLB44_32865</name>
</gene>
<reference evidence="1 2" key="1">
    <citation type="submission" date="2020-05" db="EMBL/GenBank/DDBJ databases">
        <title>Aquincola sp. isolate from soil.</title>
        <authorList>
            <person name="Han J."/>
            <person name="Kim D.-U."/>
        </authorList>
    </citation>
    <scope>NUCLEOTIDE SEQUENCE [LARGE SCALE GENOMIC DNA]</scope>
    <source>
        <strain evidence="1 2">S2</strain>
    </source>
</reference>
<evidence type="ECO:0000313" key="1">
    <source>
        <dbReference type="EMBL" id="NRF71788.1"/>
    </source>
</evidence>